<dbReference type="PROSITE" id="PS00624">
    <property type="entry name" value="GMC_OXRED_2"/>
    <property type="match status" value="1"/>
</dbReference>
<dbReference type="PANTHER" id="PTHR11552:SF78">
    <property type="entry name" value="GLUCOSE-METHANOL-CHOLINE OXIDOREDUCTASE N-TERMINAL DOMAIN-CONTAINING PROTEIN"/>
    <property type="match status" value="1"/>
</dbReference>
<gene>
    <name evidence="4" type="ORF">F5X68DRAFT_258553</name>
</gene>
<keyword evidence="2" id="KW-0285">Flavoprotein</keyword>
<dbReference type="InterPro" id="IPR036188">
    <property type="entry name" value="FAD/NAD-bd_sf"/>
</dbReference>
<feature type="binding site" evidence="2">
    <location>
        <position position="219"/>
    </location>
    <ligand>
        <name>FAD</name>
        <dbReference type="ChEBI" id="CHEBI:57692"/>
    </ligand>
</feature>
<keyword evidence="2" id="KW-0274">FAD</keyword>
<dbReference type="OrthoDB" id="269227at2759"/>
<dbReference type="InterPro" id="IPR000172">
    <property type="entry name" value="GMC_OxRdtase_N"/>
</dbReference>
<dbReference type="Proteomes" id="UP000770015">
    <property type="component" value="Unassembled WGS sequence"/>
</dbReference>
<dbReference type="Gene3D" id="3.30.560.10">
    <property type="entry name" value="Glucose Oxidase, domain 3"/>
    <property type="match status" value="1"/>
</dbReference>
<comment type="caution">
    <text evidence="4">The sequence shown here is derived from an EMBL/GenBank/DDBJ whole genome shotgun (WGS) entry which is preliminary data.</text>
</comment>
<dbReference type="GO" id="GO:0050660">
    <property type="term" value="F:flavin adenine dinucleotide binding"/>
    <property type="evidence" value="ECO:0007669"/>
    <property type="project" value="InterPro"/>
</dbReference>
<dbReference type="Pfam" id="PF00732">
    <property type="entry name" value="GMC_oxred_N"/>
    <property type="match status" value="1"/>
</dbReference>
<dbReference type="PIRSF" id="PIRSF000137">
    <property type="entry name" value="Alcohol_oxidase"/>
    <property type="match status" value="1"/>
</dbReference>
<dbReference type="Pfam" id="PF05199">
    <property type="entry name" value="GMC_oxred_C"/>
    <property type="match status" value="1"/>
</dbReference>
<dbReference type="SUPFAM" id="SSF51905">
    <property type="entry name" value="FAD/NAD(P)-binding domain"/>
    <property type="match status" value="1"/>
</dbReference>
<name>A0A9P8VJ61_9PEZI</name>
<protein>
    <submittedName>
        <fullName evidence="4">GMC oxidoreductase-domain-containing protein</fullName>
    </submittedName>
</protein>
<feature type="binding site" evidence="2">
    <location>
        <begin position="518"/>
        <end position="519"/>
    </location>
    <ligand>
        <name>FAD</name>
        <dbReference type="ChEBI" id="CHEBI:57692"/>
    </ligand>
</feature>
<keyword evidence="5" id="KW-1185">Reference proteome</keyword>
<sequence length="584" mass="62229">MELDGGTAACVVASRLSDASPSLSILVIENGTDSADDPAVRYPALGFGNFLPTSNLTLFYESVTEPSTNDRRIVVPSGGTLGGGSAINMLTYSRAQRTDFEAWKTPGWGADDLLPLMKKIETYHGPGSAGVHGDSGPLQVSASTYVVPETEETFIAAAAGRGWPEAVDIQDFETVNASQKNLRYITKEGKRSDAAEAYLRPRVKDGKHPRLQVLVEHQVARVLFEGTRATGVEVRSNPKFQPDATGTKTIKARKLVVVSCGALGTPLVLERSGVGSPEVLAEAGVEVVAEIPGVGNQYLDHHLHVHPYRTSLNPEQTADALFTGRRDVGALLAANDPILGWNLADVVAKLRPTEADVAAMVPAARTVWDRDYKDDPSRSLAIVTLLSAFPHDPTTVPPGQYITTSTFTTYPLSRGHLHITGPKVDDAPDFATGFLSDEAGADIEACAWAYKTQREIVRRMPVYRGEVAAYHPPFAASSGAVCIETEEPLPADVPDLVYSAEDDVVLAKWLRETVASTWHSMGTCKMAPKEAGGVVDETLGVYGVEGLKIADLSIAPGNVGANTGNTAFVVGEKAAEIFIAELGL</sequence>
<evidence type="ECO:0000259" key="3">
    <source>
        <dbReference type="PROSITE" id="PS00624"/>
    </source>
</evidence>
<dbReference type="PANTHER" id="PTHR11552">
    <property type="entry name" value="GLUCOSE-METHANOL-CHOLINE GMC OXIDOREDUCTASE"/>
    <property type="match status" value="1"/>
</dbReference>
<evidence type="ECO:0000313" key="5">
    <source>
        <dbReference type="Proteomes" id="UP000770015"/>
    </source>
</evidence>
<dbReference type="InterPro" id="IPR007867">
    <property type="entry name" value="GMC_OxRtase_C"/>
</dbReference>
<evidence type="ECO:0000256" key="2">
    <source>
        <dbReference type="PIRSR" id="PIRSR000137-2"/>
    </source>
</evidence>
<feature type="domain" description="Glucose-methanol-choline oxidoreductase N-terminal" evidence="3">
    <location>
        <begin position="261"/>
        <end position="275"/>
    </location>
</feature>
<reference evidence="4" key="1">
    <citation type="journal article" date="2021" name="Nat. Commun.">
        <title>Genetic determinants of endophytism in the Arabidopsis root mycobiome.</title>
        <authorList>
            <person name="Mesny F."/>
            <person name="Miyauchi S."/>
            <person name="Thiergart T."/>
            <person name="Pickel B."/>
            <person name="Atanasova L."/>
            <person name="Karlsson M."/>
            <person name="Huettel B."/>
            <person name="Barry K.W."/>
            <person name="Haridas S."/>
            <person name="Chen C."/>
            <person name="Bauer D."/>
            <person name="Andreopoulos W."/>
            <person name="Pangilinan J."/>
            <person name="LaButti K."/>
            <person name="Riley R."/>
            <person name="Lipzen A."/>
            <person name="Clum A."/>
            <person name="Drula E."/>
            <person name="Henrissat B."/>
            <person name="Kohler A."/>
            <person name="Grigoriev I.V."/>
            <person name="Martin F.M."/>
            <person name="Hacquard S."/>
        </authorList>
    </citation>
    <scope>NUCLEOTIDE SEQUENCE</scope>
    <source>
        <strain evidence="4">MPI-SDFR-AT-0117</strain>
    </source>
</reference>
<dbReference type="EMBL" id="JAGSXJ010000003">
    <property type="protein sequence ID" value="KAH6693678.1"/>
    <property type="molecule type" value="Genomic_DNA"/>
</dbReference>
<evidence type="ECO:0000256" key="1">
    <source>
        <dbReference type="ARBA" id="ARBA00010790"/>
    </source>
</evidence>
<comment type="cofactor">
    <cofactor evidence="2">
        <name>FAD</name>
        <dbReference type="ChEBI" id="CHEBI:57692"/>
    </cofactor>
</comment>
<dbReference type="InterPro" id="IPR012132">
    <property type="entry name" value="GMC_OxRdtase"/>
</dbReference>
<accession>A0A9P8VJ61</accession>
<organism evidence="4 5">
    <name type="scientific">Plectosphaerella plurivora</name>
    <dbReference type="NCBI Taxonomy" id="936078"/>
    <lineage>
        <taxon>Eukaryota</taxon>
        <taxon>Fungi</taxon>
        <taxon>Dikarya</taxon>
        <taxon>Ascomycota</taxon>
        <taxon>Pezizomycotina</taxon>
        <taxon>Sordariomycetes</taxon>
        <taxon>Hypocreomycetidae</taxon>
        <taxon>Glomerellales</taxon>
        <taxon>Plectosphaerellaceae</taxon>
        <taxon>Plectosphaerella</taxon>
    </lineage>
</organism>
<dbReference type="AlphaFoldDB" id="A0A9P8VJ61"/>
<comment type="similarity">
    <text evidence="1">Belongs to the GMC oxidoreductase family.</text>
</comment>
<proteinExistence type="inferred from homology"/>
<dbReference type="SUPFAM" id="SSF54373">
    <property type="entry name" value="FAD-linked reductases, C-terminal domain"/>
    <property type="match status" value="1"/>
</dbReference>
<dbReference type="Gene3D" id="3.50.50.60">
    <property type="entry name" value="FAD/NAD(P)-binding domain"/>
    <property type="match status" value="1"/>
</dbReference>
<dbReference type="GO" id="GO:0016614">
    <property type="term" value="F:oxidoreductase activity, acting on CH-OH group of donors"/>
    <property type="evidence" value="ECO:0007669"/>
    <property type="project" value="InterPro"/>
</dbReference>
<evidence type="ECO:0000313" key="4">
    <source>
        <dbReference type="EMBL" id="KAH6693678.1"/>
    </source>
</evidence>